<name>A0ABV1FL30_9FIRM</name>
<protein>
    <submittedName>
        <fullName evidence="1">Uncharacterized protein</fullName>
    </submittedName>
</protein>
<keyword evidence="2" id="KW-1185">Reference proteome</keyword>
<dbReference type="Gene3D" id="3.40.109.40">
    <property type="match status" value="1"/>
</dbReference>
<dbReference type="EMBL" id="JBBMFE010000018">
    <property type="protein sequence ID" value="MEQ2473770.1"/>
    <property type="molecule type" value="Genomic_DNA"/>
</dbReference>
<evidence type="ECO:0000313" key="2">
    <source>
        <dbReference type="Proteomes" id="UP001438008"/>
    </source>
</evidence>
<organism evidence="1 2">
    <name type="scientific">Laedolimicola intestinihominis</name>
    <dbReference type="NCBI Taxonomy" id="3133166"/>
    <lineage>
        <taxon>Bacteria</taxon>
        <taxon>Bacillati</taxon>
        <taxon>Bacillota</taxon>
        <taxon>Clostridia</taxon>
        <taxon>Lachnospirales</taxon>
        <taxon>Lachnospiraceae</taxon>
        <taxon>Laedolimicola</taxon>
    </lineage>
</organism>
<evidence type="ECO:0000313" key="1">
    <source>
        <dbReference type="EMBL" id="MEQ2473770.1"/>
    </source>
</evidence>
<dbReference type="InterPro" id="IPR037010">
    <property type="entry name" value="VitB12-dep_Met_synth_activ_sf"/>
</dbReference>
<dbReference type="SUPFAM" id="SSF56507">
    <property type="entry name" value="Methionine synthase activation domain-like"/>
    <property type="match status" value="1"/>
</dbReference>
<comment type="caution">
    <text evidence="1">The sequence shown here is derived from an EMBL/GenBank/DDBJ whole genome shotgun (WGS) entry which is preliminary data.</text>
</comment>
<dbReference type="RefSeq" id="WP_178039101.1">
    <property type="nucleotide sequence ID" value="NZ_JBBMFE010000018.1"/>
</dbReference>
<proteinExistence type="predicted"/>
<reference evidence="1 2" key="1">
    <citation type="submission" date="2024-03" db="EMBL/GenBank/DDBJ databases">
        <title>Human intestinal bacterial collection.</title>
        <authorList>
            <person name="Pauvert C."/>
            <person name="Hitch T.C.A."/>
            <person name="Clavel T."/>
        </authorList>
    </citation>
    <scope>NUCLEOTIDE SEQUENCE [LARGE SCALE GENOMIC DNA]</scope>
    <source>
        <strain evidence="1 2">CLA-AA-H132</strain>
    </source>
</reference>
<dbReference type="Proteomes" id="UP001438008">
    <property type="component" value="Unassembled WGS sequence"/>
</dbReference>
<sequence length="217" mass="24834">MRFHNLKAEVPEEKVLQKMNCPPESEWYEEFQSELEELESEAKRALEPHGAMAFGKIPKELATEKIPEGTEVACAIITIGKNISDYCESFFRDGDCVRGLLADSYADIYLFELEKCWVHQVMDVCRERKVGIRGRLEIPGDLTMEAQKFAFDTIGEAELPGLTLSRGYMFYPVKTICHIFLLSEDPEEFRVAHDCRRCTNTACNMRKEPPSPELLEA</sequence>
<accession>A0ABV1FL30</accession>
<gene>
    <name evidence="1" type="ORF">WMO29_14950</name>
</gene>